<proteinExistence type="predicted"/>
<protein>
    <submittedName>
        <fullName evidence="1">Uncharacterized protein</fullName>
    </submittedName>
</protein>
<sequence length="212" mass="26152">MKTFILEKIVQTPLKKILDVVDFKEMDWIWINREIYIDILYNLALEKEFDEAELERFLNKIEEKEMIQALIKPFEKEGYIPIDQNLFSNFEKGYRLTEDIETTIFIKEKYYRKLSIRQMRDYNWILQAMAIDTYLRMGLEYKNLKETYEELYMENTRMIEDILRVGEYTFQAGLWRFEKKTEELYFYKLGEFHKIWAEGEVSSKFEELMKRY</sequence>
<reference evidence="1 2" key="1">
    <citation type="submission" date="2019-03" db="EMBL/GenBank/DDBJ databases">
        <title>Genomic Encyclopedia of Type Strains, Phase IV (KMG-IV): sequencing the most valuable type-strain genomes for metagenomic binning, comparative biology and taxonomic classification.</title>
        <authorList>
            <person name="Goeker M."/>
        </authorList>
    </citation>
    <scope>NUCLEOTIDE SEQUENCE [LARGE SCALE GENOMIC DNA]</scope>
    <source>
        <strain evidence="1 2">DSM 102940</strain>
    </source>
</reference>
<evidence type="ECO:0000313" key="1">
    <source>
        <dbReference type="EMBL" id="TCO74570.1"/>
    </source>
</evidence>
<dbReference type="AlphaFoldDB" id="A0A4V2SB89"/>
<dbReference type="EMBL" id="SLWV01000012">
    <property type="protein sequence ID" value="TCO74570.1"/>
    <property type="molecule type" value="Genomic_DNA"/>
</dbReference>
<evidence type="ECO:0000313" key="2">
    <source>
        <dbReference type="Proteomes" id="UP000294919"/>
    </source>
</evidence>
<gene>
    <name evidence="1" type="ORF">EV214_11248</name>
</gene>
<organism evidence="1 2">
    <name type="scientific">Marinisporobacter balticus</name>
    <dbReference type="NCBI Taxonomy" id="2018667"/>
    <lineage>
        <taxon>Bacteria</taxon>
        <taxon>Bacillati</taxon>
        <taxon>Bacillota</taxon>
        <taxon>Clostridia</taxon>
        <taxon>Peptostreptococcales</taxon>
        <taxon>Thermotaleaceae</taxon>
        <taxon>Marinisporobacter</taxon>
    </lineage>
</organism>
<accession>A0A4V2SB89</accession>
<name>A0A4V2SB89_9FIRM</name>
<dbReference type="RefSeq" id="WP_132245285.1">
    <property type="nucleotide sequence ID" value="NZ_SLWV01000012.1"/>
</dbReference>
<comment type="caution">
    <text evidence="1">The sequence shown here is derived from an EMBL/GenBank/DDBJ whole genome shotgun (WGS) entry which is preliminary data.</text>
</comment>
<keyword evidence="2" id="KW-1185">Reference proteome</keyword>
<dbReference type="OrthoDB" id="1779989at2"/>
<dbReference type="Proteomes" id="UP000294919">
    <property type="component" value="Unassembled WGS sequence"/>
</dbReference>